<organism evidence="1">
    <name type="scientific">uncultured Caudovirales phage</name>
    <dbReference type="NCBI Taxonomy" id="2100421"/>
    <lineage>
        <taxon>Viruses</taxon>
        <taxon>Duplodnaviria</taxon>
        <taxon>Heunggongvirae</taxon>
        <taxon>Uroviricota</taxon>
        <taxon>Caudoviricetes</taxon>
        <taxon>Peduoviridae</taxon>
        <taxon>Maltschvirus</taxon>
        <taxon>Maltschvirus maltsch</taxon>
    </lineage>
</organism>
<accession>A0A6J5SE39</accession>
<evidence type="ECO:0000313" key="2">
    <source>
        <dbReference type="EMBL" id="CAB5228074.1"/>
    </source>
</evidence>
<protein>
    <submittedName>
        <fullName evidence="1">Uncharacterized protein</fullName>
    </submittedName>
</protein>
<reference evidence="1" key="1">
    <citation type="submission" date="2020-05" db="EMBL/GenBank/DDBJ databases">
        <authorList>
            <person name="Chiriac C."/>
            <person name="Salcher M."/>
            <person name="Ghai R."/>
            <person name="Kavagutti S V."/>
        </authorList>
    </citation>
    <scope>NUCLEOTIDE SEQUENCE</scope>
</reference>
<dbReference type="EMBL" id="LR798382">
    <property type="protein sequence ID" value="CAB5228074.1"/>
    <property type="molecule type" value="Genomic_DNA"/>
</dbReference>
<sequence>MKPTIDTNIPCPPGRQRLDGQRATLKRTLLEMATGDSFTWKDNKSLYDAAEQAGVAITTRKIDGGYRVWKR</sequence>
<dbReference type="EMBL" id="LR797393">
    <property type="protein sequence ID" value="CAB4212446.1"/>
    <property type="molecule type" value="Genomic_DNA"/>
</dbReference>
<evidence type="ECO:0000313" key="1">
    <source>
        <dbReference type="EMBL" id="CAB4212446.1"/>
    </source>
</evidence>
<gene>
    <name evidence="1" type="ORF">UFOVP1444_8</name>
    <name evidence="2" type="ORF">UFOVP1536_53</name>
</gene>
<proteinExistence type="predicted"/>
<name>A0A6J5SE39_9CAUD</name>